<feature type="compositionally biased region" description="Basic residues" evidence="7">
    <location>
        <begin position="87"/>
        <end position="120"/>
    </location>
</feature>
<evidence type="ECO:0000256" key="7">
    <source>
        <dbReference type="SAM" id="MobiDB-lite"/>
    </source>
</evidence>
<feature type="region of interest" description="Disordered" evidence="7">
    <location>
        <begin position="32"/>
        <end position="136"/>
    </location>
</feature>
<evidence type="ECO:0000256" key="1">
    <source>
        <dbReference type="ARBA" id="ARBA00004141"/>
    </source>
</evidence>
<evidence type="ECO:0000256" key="3">
    <source>
        <dbReference type="ARBA" id="ARBA00022692"/>
    </source>
</evidence>
<feature type="compositionally biased region" description="Basic and acidic residues" evidence="7">
    <location>
        <begin position="53"/>
        <end position="66"/>
    </location>
</feature>
<keyword evidence="3 8" id="KW-0812">Transmembrane</keyword>
<feature type="compositionally biased region" description="Basic and acidic residues" evidence="7">
    <location>
        <begin position="264"/>
        <end position="297"/>
    </location>
</feature>
<feature type="chain" id="PRO_5042152719" description="EOG090X0EEU" evidence="9">
    <location>
        <begin position="30"/>
        <end position="450"/>
    </location>
</feature>
<dbReference type="GO" id="GO:0016020">
    <property type="term" value="C:membrane"/>
    <property type="evidence" value="ECO:0007669"/>
    <property type="project" value="UniProtKB-SubCell"/>
</dbReference>
<name>A0AAD5L2P1_9CRUS</name>
<keyword evidence="5 8" id="KW-0472">Membrane</keyword>
<organism evidence="10 11">
    <name type="scientific">Daphnia sinensis</name>
    <dbReference type="NCBI Taxonomy" id="1820382"/>
    <lineage>
        <taxon>Eukaryota</taxon>
        <taxon>Metazoa</taxon>
        <taxon>Ecdysozoa</taxon>
        <taxon>Arthropoda</taxon>
        <taxon>Crustacea</taxon>
        <taxon>Branchiopoda</taxon>
        <taxon>Diplostraca</taxon>
        <taxon>Cladocera</taxon>
        <taxon>Anomopoda</taxon>
        <taxon>Daphniidae</taxon>
        <taxon>Daphnia</taxon>
        <taxon>Daphnia similis group</taxon>
    </lineage>
</organism>
<feature type="transmembrane region" description="Helical" evidence="8">
    <location>
        <begin position="148"/>
        <end position="168"/>
    </location>
</feature>
<reference evidence="10 11" key="1">
    <citation type="submission" date="2022-05" db="EMBL/GenBank/DDBJ databases">
        <title>A multi-omics perspective on studying reproductive biology in Daphnia sinensis.</title>
        <authorList>
            <person name="Jia J."/>
        </authorList>
    </citation>
    <scope>NUCLEOTIDE SEQUENCE [LARGE SCALE GENOMIC DNA]</scope>
    <source>
        <strain evidence="10 11">WSL</strain>
    </source>
</reference>
<dbReference type="EMBL" id="WJBH02000001">
    <property type="protein sequence ID" value="KAI9564174.1"/>
    <property type="molecule type" value="Genomic_DNA"/>
</dbReference>
<dbReference type="Pfam" id="PF02535">
    <property type="entry name" value="Zip"/>
    <property type="match status" value="1"/>
</dbReference>
<feature type="transmembrane region" description="Helical" evidence="8">
    <location>
        <begin position="368"/>
        <end position="389"/>
    </location>
</feature>
<comment type="caution">
    <text evidence="10">The sequence shown here is derived from an EMBL/GenBank/DDBJ whole genome shotgun (WGS) entry which is preliminary data.</text>
</comment>
<keyword evidence="4 8" id="KW-1133">Transmembrane helix</keyword>
<feature type="transmembrane region" description="Helical" evidence="8">
    <location>
        <begin position="232"/>
        <end position="250"/>
    </location>
</feature>
<protein>
    <recommendedName>
        <fullName evidence="12">EOG090X0EEU</fullName>
    </recommendedName>
</protein>
<dbReference type="GO" id="GO:0006882">
    <property type="term" value="P:intracellular zinc ion homeostasis"/>
    <property type="evidence" value="ECO:0007669"/>
    <property type="project" value="TreeGrafter"/>
</dbReference>
<keyword evidence="2" id="KW-0813">Transport</keyword>
<dbReference type="GO" id="GO:0005385">
    <property type="term" value="F:zinc ion transmembrane transporter activity"/>
    <property type="evidence" value="ECO:0007669"/>
    <property type="project" value="TreeGrafter"/>
</dbReference>
<feature type="transmembrane region" description="Helical" evidence="8">
    <location>
        <begin position="429"/>
        <end position="447"/>
    </location>
</feature>
<evidence type="ECO:0000313" key="11">
    <source>
        <dbReference type="Proteomes" id="UP000820818"/>
    </source>
</evidence>
<keyword evidence="9" id="KW-0732">Signal</keyword>
<proteinExistence type="inferred from homology"/>
<gene>
    <name evidence="10" type="ORF">GHT06_007912</name>
</gene>
<feature type="region of interest" description="Disordered" evidence="7">
    <location>
        <begin position="256"/>
        <end position="298"/>
    </location>
</feature>
<feature type="transmembrane region" description="Helical" evidence="8">
    <location>
        <begin position="395"/>
        <end position="417"/>
    </location>
</feature>
<comment type="similarity">
    <text evidence="6">Belongs to the ZIP transporter (TC 2.A.5) family. KE4/Catsup subfamily.</text>
</comment>
<evidence type="ECO:0000256" key="9">
    <source>
        <dbReference type="SAM" id="SignalP"/>
    </source>
</evidence>
<evidence type="ECO:0000313" key="10">
    <source>
        <dbReference type="EMBL" id="KAI9564174.1"/>
    </source>
</evidence>
<evidence type="ECO:0000256" key="8">
    <source>
        <dbReference type="SAM" id="Phobius"/>
    </source>
</evidence>
<feature type="signal peptide" evidence="9">
    <location>
        <begin position="1"/>
        <end position="29"/>
    </location>
</feature>
<evidence type="ECO:0000256" key="4">
    <source>
        <dbReference type="ARBA" id="ARBA00022989"/>
    </source>
</evidence>
<sequence length="450" mass="49212">MLTRRFVVRLFSVILLVGIFLSLPQFCHTHSHNDHGHSHDHHGHAHGHHGHSHDHVEERPSFKYSREANIPKPPPPPAKKLDEKEHLHHHGHSHDHHGHSHDHHGHSHDHHGHSHDHHGHPHEDDHPHEQTQHAEVPKRTTMVLWTEAIGSTLLISVAPFIVLFFIPIDSSPERQPLLKVLLSFASGGLLGDAFLHLIPHALMAHSGDAEHHSHSHGHSHGDGHSHGHDMTVGLWVLSGIIAFLAVEKFVRIVKGGHGHSHSHSHAEPKKDTKPKSETSPKEGKTKEKKEKAAKESTKPSGDIKVAGYLNLAADFTHNFTDGLAIGASFLAGRTTGIVTTVTVLLHEIPHEIGDFAILIQSGCDRKKAIFLQLITAVGAVTGCAVSLFAEGIGAAATAWILPFTAGGFIYIATVSVIPELLENSKFSQTLMEIAALLAGVYMMVLIAEYE</sequence>
<dbReference type="AlphaFoldDB" id="A0AAD5L2P1"/>
<evidence type="ECO:0000256" key="5">
    <source>
        <dbReference type="ARBA" id="ARBA00023136"/>
    </source>
</evidence>
<comment type="subcellular location">
    <subcellularLocation>
        <location evidence="1">Membrane</location>
        <topology evidence="1">Multi-pass membrane protein</topology>
    </subcellularLocation>
</comment>
<evidence type="ECO:0008006" key="12">
    <source>
        <dbReference type="Google" id="ProtNLM"/>
    </source>
</evidence>
<dbReference type="PANTHER" id="PTHR16950:SF25">
    <property type="entry name" value="ZINC TRANSPORTER SLC39A7"/>
    <property type="match status" value="1"/>
</dbReference>
<dbReference type="PANTHER" id="PTHR16950">
    <property type="entry name" value="ZINC TRANSPORTER SLC39A7 HISTIDINE-RICH MEMBRANE PROTEIN KE4"/>
    <property type="match status" value="1"/>
</dbReference>
<feature type="compositionally biased region" description="Basic and acidic residues" evidence="7">
    <location>
        <begin position="121"/>
        <end position="136"/>
    </location>
</feature>
<evidence type="ECO:0000256" key="6">
    <source>
        <dbReference type="ARBA" id="ARBA00038485"/>
    </source>
</evidence>
<feature type="compositionally biased region" description="Basic residues" evidence="7">
    <location>
        <begin position="38"/>
        <end position="52"/>
    </location>
</feature>
<accession>A0AAD5L2P1</accession>
<evidence type="ECO:0000256" key="2">
    <source>
        <dbReference type="ARBA" id="ARBA00022448"/>
    </source>
</evidence>
<feature type="transmembrane region" description="Helical" evidence="8">
    <location>
        <begin position="180"/>
        <end position="198"/>
    </location>
</feature>
<dbReference type="InterPro" id="IPR003689">
    <property type="entry name" value="ZIP"/>
</dbReference>
<dbReference type="Proteomes" id="UP000820818">
    <property type="component" value="Linkage Group LG1"/>
</dbReference>
<keyword evidence="11" id="KW-1185">Reference proteome</keyword>